<dbReference type="Gene3D" id="3.40.1190.10">
    <property type="entry name" value="Mur-like, catalytic domain"/>
    <property type="match status" value="1"/>
</dbReference>
<organism evidence="23 24">
    <name type="scientific">Candidatus Desulfovibrio intestinipullorum</name>
    <dbReference type="NCBI Taxonomy" id="2838536"/>
    <lineage>
        <taxon>Bacteria</taxon>
        <taxon>Pseudomonadati</taxon>
        <taxon>Thermodesulfobacteriota</taxon>
        <taxon>Desulfovibrionia</taxon>
        <taxon>Desulfovibrionales</taxon>
        <taxon>Desulfovibrionaceae</taxon>
        <taxon>Desulfovibrio</taxon>
    </lineage>
</organism>
<evidence type="ECO:0000256" key="10">
    <source>
        <dbReference type="ARBA" id="ARBA00022741"/>
    </source>
</evidence>
<evidence type="ECO:0000256" key="7">
    <source>
        <dbReference type="ARBA" id="ARBA00019357"/>
    </source>
</evidence>
<dbReference type="InterPro" id="IPR001645">
    <property type="entry name" value="Folylpolyglutamate_synth"/>
</dbReference>
<evidence type="ECO:0000256" key="6">
    <source>
        <dbReference type="ARBA" id="ARBA00013025"/>
    </source>
</evidence>
<comment type="function">
    <text evidence="1">Functions in two distinct reactions of the de novo folate biosynthetic pathway. Catalyzes the addition of a glutamate residue to dihydropteroate (7,8-dihydropteroate or H2Pte) to form dihydrofolate (7,8-dihydrofolate monoglutamate or H2Pte-Glu). Also catalyzes successive additions of L-glutamate to tetrahydrofolate or 10-formyltetrahydrofolate or 5,10-methylenetetrahydrofolate, leading to folylpolyglutamate derivatives.</text>
</comment>
<name>A0A9D1PXM8_9BACT</name>
<dbReference type="SUPFAM" id="SSF53623">
    <property type="entry name" value="MurD-like peptide ligases, catalytic domain"/>
    <property type="match status" value="1"/>
</dbReference>
<reference evidence="23" key="1">
    <citation type="journal article" date="2021" name="PeerJ">
        <title>Extensive microbial diversity within the chicken gut microbiome revealed by metagenomics and culture.</title>
        <authorList>
            <person name="Gilroy R."/>
            <person name="Ravi A."/>
            <person name="Getino M."/>
            <person name="Pursley I."/>
            <person name="Horton D.L."/>
            <person name="Alikhan N.F."/>
            <person name="Baker D."/>
            <person name="Gharbi K."/>
            <person name="Hall N."/>
            <person name="Watson M."/>
            <person name="Adriaenssens E.M."/>
            <person name="Foster-Nyarko E."/>
            <person name="Jarju S."/>
            <person name="Secka A."/>
            <person name="Antonio M."/>
            <person name="Oren A."/>
            <person name="Chaudhuri R.R."/>
            <person name="La Ragione R."/>
            <person name="Hildebrand F."/>
            <person name="Pallen M.J."/>
        </authorList>
    </citation>
    <scope>NUCLEOTIDE SEQUENCE</scope>
    <source>
        <strain evidence="23">ChiHecec2B26-446</strain>
    </source>
</reference>
<keyword evidence="11 21" id="KW-0067">ATP-binding</keyword>
<dbReference type="GO" id="GO:0008841">
    <property type="term" value="F:dihydrofolate synthase activity"/>
    <property type="evidence" value="ECO:0007669"/>
    <property type="project" value="UniProtKB-EC"/>
</dbReference>
<evidence type="ECO:0000256" key="3">
    <source>
        <dbReference type="ARBA" id="ARBA00005150"/>
    </source>
</evidence>
<evidence type="ECO:0000256" key="20">
    <source>
        <dbReference type="ARBA" id="ARBA00049161"/>
    </source>
</evidence>
<dbReference type="InterPro" id="IPR036565">
    <property type="entry name" value="Mur-like_cat_sf"/>
</dbReference>
<keyword evidence="8 21" id="KW-0436">Ligase</keyword>
<evidence type="ECO:0000256" key="13">
    <source>
        <dbReference type="ARBA" id="ARBA00022909"/>
    </source>
</evidence>
<comment type="caution">
    <text evidence="23">The sequence shown here is derived from an EMBL/GenBank/DDBJ whole genome shotgun (WGS) entry which is preliminary data.</text>
</comment>
<dbReference type="InterPro" id="IPR036615">
    <property type="entry name" value="Mur_ligase_C_dom_sf"/>
</dbReference>
<reference evidence="23" key="2">
    <citation type="submission" date="2021-04" db="EMBL/GenBank/DDBJ databases">
        <authorList>
            <person name="Gilroy R."/>
        </authorList>
    </citation>
    <scope>NUCLEOTIDE SEQUENCE</scope>
    <source>
        <strain evidence="23">ChiHecec2B26-446</strain>
    </source>
</reference>
<dbReference type="Gene3D" id="3.90.190.20">
    <property type="entry name" value="Mur ligase, C-terminal domain"/>
    <property type="match status" value="1"/>
</dbReference>
<evidence type="ECO:0000256" key="8">
    <source>
        <dbReference type="ARBA" id="ARBA00022598"/>
    </source>
</evidence>
<evidence type="ECO:0000256" key="11">
    <source>
        <dbReference type="ARBA" id="ARBA00022840"/>
    </source>
</evidence>
<comment type="pathway">
    <text evidence="2">Cofactor biosynthesis; tetrahydrofolate biosynthesis; 7,8-dihydrofolate from 2-amino-4-hydroxy-6-hydroxymethyl-7,8-dihydropteridine diphosphate and 4-aminobenzoate: step 2/2.</text>
</comment>
<protein>
    <recommendedName>
        <fullName evidence="7">Dihydrofolate synthase/folylpolyglutamate synthase</fullName>
        <ecNumber evidence="5">6.3.2.12</ecNumber>
        <ecNumber evidence="6">6.3.2.17</ecNumber>
    </recommendedName>
    <alternativeName>
        <fullName evidence="16">Folylpoly-gamma-glutamate synthetase-dihydrofolate synthetase</fullName>
    </alternativeName>
    <alternativeName>
        <fullName evidence="14">Folylpolyglutamate synthetase</fullName>
    </alternativeName>
    <alternativeName>
        <fullName evidence="15">Tetrahydrofolylpolyglutamate synthase</fullName>
    </alternativeName>
</protein>
<proteinExistence type="inferred from homology"/>
<evidence type="ECO:0000256" key="14">
    <source>
        <dbReference type="ARBA" id="ARBA00030048"/>
    </source>
</evidence>
<evidence type="ECO:0000256" key="21">
    <source>
        <dbReference type="PIRNR" id="PIRNR001563"/>
    </source>
</evidence>
<accession>A0A9D1PXM8</accession>
<keyword evidence="12" id="KW-0460">Magnesium</keyword>
<comment type="catalytic activity">
    <reaction evidence="17">
        <text>(6S)-5,6,7,8-tetrahydrofolyl-(gamma-L-Glu)(n) + L-glutamate + ATP = (6S)-5,6,7,8-tetrahydrofolyl-(gamma-L-Glu)(n+1) + ADP + phosphate + H(+)</text>
        <dbReference type="Rhea" id="RHEA:10580"/>
        <dbReference type="Rhea" id="RHEA-COMP:14738"/>
        <dbReference type="Rhea" id="RHEA-COMP:14740"/>
        <dbReference type="ChEBI" id="CHEBI:15378"/>
        <dbReference type="ChEBI" id="CHEBI:29985"/>
        <dbReference type="ChEBI" id="CHEBI:30616"/>
        <dbReference type="ChEBI" id="CHEBI:43474"/>
        <dbReference type="ChEBI" id="CHEBI:141005"/>
        <dbReference type="ChEBI" id="CHEBI:456216"/>
        <dbReference type="EC" id="6.3.2.17"/>
    </reaction>
</comment>
<dbReference type="PANTHER" id="PTHR11136">
    <property type="entry name" value="FOLYLPOLYGLUTAMATE SYNTHASE-RELATED"/>
    <property type="match status" value="1"/>
</dbReference>
<evidence type="ECO:0000256" key="15">
    <source>
        <dbReference type="ARBA" id="ARBA00030592"/>
    </source>
</evidence>
<dbReference type="EC" id="6.3.2.17" evidence="6"/>
<dbReference type="PIRSF" id="PIRSF001563">
    <property type="entry name" value="Folylpolyglu_synth"/>
    <property type="match status" value="1"/>
</dbReference>
<evidence type="ECO:0000313" key="24">
    <source>
        <dbReference type="Proteomes" id="UP000886752"/>
    </source>
</evidence>
<feature type="domain" description="Mur ligase C-terminal" evidence="22">
    <location>
        <begin position="272"/>
        <end position="388"/>
    </location>
</feature>
<comment type="catalytic activity">
    <reaction evidence="19">
        <text>(6R)-5,10-methylenetetrahydrofolyl-(gamma-L-Glu)(n) + L-glutamate + ATP = (6R)-5,10-methylenetetrahydrofolyl-(gamma-L-Glu)(n+1) + ADP + phosphate + H(+)</text>
        <dbReference type="Rhea" id="RHEA:51912"/>
        <dbReference type="Rhea" id="RHEA-COMP:13257"/>
        <dbReference type="Rhea" id="RHEA-COMP:13258"/>
        <dbReference type="ChEBI" id="CHEBI:15378"/>
        <dbReference type="ChEBI" id="CHEBI:29985"/>
        <dbReference type="ChEBI" id="CHEBI:30616"/>
        <dbReference type="ChEBI" id="CHEBI:43474"/>
        <dbReference type="ChEBI" id="CHEBI:136572"/>
        <dbReference type="ChEBI" id="CHEBI:456216"/>
        <dbReference type="EC" id="6.3.2.17"/>
    </reaction>
</comment>
<sequence length="424" mass="45956">MSQTFSSADDFLRYLDDLNFFHMDLSLERMTRVLRALHLERPPYPVIQVVGTNGKGSTATFLASLLQAHGLRTGLYTSPHFVSPAERIQIDGQWTNIEEWLEPAARALDVCRDLTYFELLTVVAAAVFASRKVDCAVLEAGLGARYDATTALACDGVVYAPIALDHTRILGPDLASIAREKAHAIRSAAPVVSAPQFPQALHCLQERARAHAAPFLLASPCPEDVRLGLRGSHQRLNAGTALQAFRVLAPQLGITAQAACIARGLASAFLPGRLQLVEAHDTGLPWPCLLDGAHNPHGMQSLTRALESREVPMPRAVVYSCLSDKNWRTALGMLTESLPDIPFHIPLLPGERAEVPETIARRLEGLGITHAVPHATLQEAFAPLAQKDAALPATGSAADRPVLVTGSLYLLAEFFALWPRCLHP</sequence>
<keyword evidence="13" id="KW-0289">Folate biosynthesis</keyword>
<evidence type="ECO:0000259" key="22">
    <source>
        <dbReference type="Pfam" id="PF02875"/>
    </source>
</evidence>
<evidence type="ECO:0000256" key="5">
    <source>
        <dbReference type="ARBA" id="ARBA00013023"/>
    </source>
</evidence>
<dbReference type="InterPro" id="IPR004101">
    <property type="entry name" value="Mur_ligase_C"/>
</dbReference>
<dbReference type="NCBIfam" id="TIGR01499">
    <property type="entry name" value="folC"/>
    <property type="match status" value="1"/>
</dbReference>
<evidence type="ECO:0000256" key="12">
    <source>
        <dbReference type="ARBA" id="ARBA00022842"/>
    </source>
</evidence>
<dbReference type="PANTHER" id="PTHR11136:SF0">
    <property type="entry name" value="DIHYDROFOLATE SYNTHETASE-RELATED"/>
    <property type="match status" value="1"/>
</dbReference>
<comment type="pathway">
    <text evidence="3">Cofactor biosynthesis; tetrahydrofolylpolyglutamate biosynthesis.</text>
</comment>
<dbReference type="EMBL" id="DXHV01000065">
    <property type="protein sequence ID" value="HIW00941.1"/>
    <property type="molecule type" value="Genomic_DNA"/>
</dbReference>
<keyword evidence="9" id="KW-0479">Metal-binding</keyword>
<comment type="similarity">
    <text evidence="4 21">Belongs to the folylpolyglutamate synthase family.</text>
</comment>
<dbReference type="Pfam" id="PF02875">
    <property type="entry name" value="Mur_ligase_C"/>
    <property type="match status" value="1"/>
</dbReference>
<comment type="catalytic activity">
    <reaction evidence="18">
        <text>10-formyltetrahydrofolyl-(gamma-L-Glu)(n) + L-glutamate + ATP = 10-formyltetrahydrofolyl-(gamma-L-Glu)(n+1) + ADP + phosphate + H(+)</text>
        <dbReference type="Rhea" id="RHEA:51904"/>
        <dbReference type="Rhea" id="RHEA-COMP:13088"/>
        <dbReference type="Rhea" id="RHEA-COMP:14300"/>
        <dbReference type="ChEBI" id="CHEBI:15378"/>
        <dbReference type="ChEBI" id="CHEBI:29985"/>
        <dbReference type="ChEBI" id="CHEBI:30616"/>
        <dbReference type="ChEBI" id="CHEBI:43474"/>
        <dbReference type="ChEBI" id="CHEBI:134413"/>
        <dbReference type="ChEBI" id="CHEBI:456216"/>
        <dbReference type="EC" id="6.3.2.17"/>
    </reaction>
</comment>
<dbReference type="SUPFAM" id="SSF53244">
    <property type="entry name" value="MurD-like peptide ligases, peptide-binding domain"/>
    <property type="match status" value="1"/>
</dbReference>
<dbReference type="Proteomes" id="UP000886752">
    <property type="component" value="Unassembled WGS sequence"/>
</dbReference>
<gene>
    <name evidence="23" type="ORF">H9894_07115</name>
</gene>
<evidence type="ECO:0000256" key="17">
    <source>
        <dbReference type="ARBA" id="ARBA00047493"/>
    </source>
</evidence>
<dbReference type="GO" id="GO:0046656">
    <property type="term" value="P:folic acid biosynthetic process"/>
    <property type="evidence" value="ECO:0007669"/>
    <property type="project" value="UniProtKB-KW"/>
</dbReference>
<evidence type="ECO:0000256" key="18">
    <source>
        <dbReference type="ARBA" id="ARBA00047808"/>
    </source>
</evidence>
<dbReference type="GO" id="GO:0005829">
    <property type="term" value="C:cytosol"/>
    <property type="evidence" value="ECO:0007669"/>
    <property type="project" value="TreeGrafter"/>
</dbReference>
<dbReference type="EC" id="6.3.2.12" evidence="5"/>
<dbReference type="GO" id="GO:0005524">
    <property type="term" value="F:ATP binding"/>
    <property type="evidence" value="ECO:0007669"/>
    <property type="project" value="UniProtKB-KW"/>
</dbReference>
<comment type="catalytic activity">
    <reaction evidence="20">
        <text>7,8-dihydropteroate + L-glutamate + ATP = 7,8-dihydrofolate + ADP + phosphate + H(+)</text>
        <dbReference type="Rhea" id="RHEA:23584"/>
        <dbReference type="ChEBI" id="CHEBI:15378"/>
        <dbReference type="ChEBI" id="CHEBI:17839"/>
        <dbReference type="ChEBI" id="CHEBI:29985"/>
        <dbReference type="ChEBI" id="CHEBI:30616"/>
        <dbReference type="ChEBI" id="CHEBI:43474"/>
        <dbReference type="ChEBI" id="CHEBI:57451"/>
        <dbReference type="ChEBI" id="CHEBI:456216"/>
        <dbReference type="EC" id="6.3.2.12"/>
    </reaction>
</comment>
<evidence type="ECO:0000256" key="1">
    <source>
        <dbReference type="ARBA" id="ARBA00002714"/>
    </source>
</evidence>
<evidence type="ECO:0000256" key="2">
    <source>
        <dbReference type="ARBA" id="ARBA00004799"/>
    </source>
</evidence>
<evidence type="ECO:0000256" key="16">
    <source>
        <dbReference type="ARBA" id="ARBA00032510"/>
    </source>
</evidence>
<evidence type="ECO:0000256" key="4">
    <source>
        <dbReference type="ARBA" id="ARBA00008276"/>
    </source>
</evidence>
<evidence type="ECO:0000256" key="9">
    <source>
        <dbReference type="ARBA" id="ARBA00022723"/>
    </source>
</evidence>
<evidence type="ECO:0000256" key="19">
    <source>
        <dbReference type="ARBA" id="ARBA00049035"/>
    </source>
</evidence>
<dbReference type="AlphaFoldDB" id="A0A9D1PXM8"/>
<keyword evidence="10 21" id="KW-0547">Nucleotide-binding</keyword>
<dbReference type="GO" id="GO:0046872">
    <property type="term" value="F:metal ion binding"/>
    <property type="evidence" value="ECO:0007669"/>
    <property type="project" value="UniProtKB-KW"/>
</dbReference>
<evidence type="ECO:0000313" key="23">
    <source>
        <dbReference type="EMBL" id="HIW00941.1"/>
    </source>
</evidence>
<dbReference type="GO" id="GO:0004326">
    <property type="term" value="F:tetrahydrofolylpolyglutamate synthase activity"/>
    <property type="evidence" value="ECO:0007669"/>
    <property type="project" value="UniProtKB-EC"/>
</dbReference>